<dbReference type="InterPro" id="IPR036388">
    <property type="entry name" value="WH-like_DNA-bd_sf"/>
</dbReference>
<dbReference type="EMBL" id="JAHEWX010000021">
    <property type="protein sequence ID" value="MBT1542959.1"/>
    <property type="molecule type" value="Genomic_DNA"/>
</dbReference>
<feature type="domain" description="DprA winged helix" evidence="3">
    <location>
        <begin position="357"/>
        <end position="407"/>
    </location>
</feature>
<proteinExistence type="inferred from homology"/>
<organism evidence="4 5">
    <name type="scientific">Curtobacterium flaccumfaciens pv. flaccumfaciens</name>
    <dbReference type="NCBI Taxonomy" id="138532"/>
    <lineage>
        <taxon>Bacteria</taxon>
        <taxon>Bacillati</taxon>
        <taxon>Actinomycetota</taxon>
        <taxon>Actinomycetes</taxon>
        <taxon>Micrococcales</taxon>
        <taxon>Microbacteriaceae</taxon>
        <taxon>Curtobacterium</taxon>
    </lineage>
</organism>
<dbReference type="SUPFAM" id="SSF102405">
    <property type="entry name" value="MCP/YpsA-like"/>
    <property type="match status" value="1"/>
</dbReference>
<dbReference type="Pfam" id="PF17782">
    <property type="entry name" value="WHD_DprA"/>
    <property type="match status" value="1"/>
</dbReference>
<comment type="caution">
    <text evidence="4">The sequence shown here is derived from an EMBL/GenBank/DDBJ whole genome shotgun (WGS) entry which is preliminary data.</text>
</comment>
<feature type="domain" description="Smf/DprA SLOG" evidence="2">
    <location>
        <begin position="124"/>
        <end position="330"/>
    </location>
</feature>
<dbReference type="InterPro" id="IPR041614">
    <property type="entry name" value="DprA_WH"/>
</dbReference>
<dbReference type="PANTHER" id="PTHR43022:SF1">
    <property type="entry name" value="PROTEIN SMF"/>
    <property type="match status" value="1"/>
</dbReference>
<dbReference type="Gene3D" id="1.10.10.10">
    <property type="entry name" value="Winged helix-like DNA-binding domain superfamily/Winged helix DNA-binding domain"/>
    <property type="match status" value="1"/>
</dbReference>
<evidence type="ECO:0000259" key="2">
    <source>
        <dbReference type="Pfam" id="PF02481"/>
    </source>
</evidence>
<sequence>MPAGTELLDTVARLLGRSGAAVDPVQAAARVAWSAIVEPGDAVAGELLAGLGPERALGGVLLAADGDHDALLGDCVEAEVPGAEDPAVLLGVLRTAVERWRPRLASVEVGDVLAAAGAVGAGLLVPESDGWPSSLDDLGPHAPVVLWTRSPGVRLGDGTPVLGVVGSRANTVAGAEATAEITSTAVDAGFRVVSGGAYGIDAVAHRVAVAAGTPTIAVLAGGIDQLYPVGNAQLLHNVARQGALLAESAPGTRPTRWRFLARNRLIAALADVTVVVEAGARSGALNTAHHAAQLGRPVFAVPGAFASSASVGCHRLIAQGRAEIVVHPGDPVAAIRAVSGTCGGAVPDEPLLSGRQDPEVVRVLDALGRRALPEAEIARRAGMSTADVADALALAQLQGLVVPSGGGWGRA</sequence>
<evidence type="ECO:0000313" key="4">
    <source>
        <dbReference type="EMBL" id="MBT1542959.1"/>
    </source>
</evidence>
<protein>
    <submittedName>
        <fullName evidence="4">DNA-processing protein DprA</fullName>
    </submittedName>
</protein>
<dbReference type="InterPro" id="IPR003488">
    <property type="entry name" value="DprA"/>
</dbReference>
<dbReference type="PANTHER" id="PTHR43022">
    <property type="entry name" value="PROTEIN SMF"/>
    <property type="match status" value="1"/>
</dbReference>
<evidence type="ECO:0000259" key="3">
    <source>
        <dbReference type="Pfam" id="PF17782"/>
    </source>
</evidence>
<dbReference type="Proteomes" id="UP000709437">
    <property type="component" value="Unassembled WGS sequence"/>
</dbReference>
<dbReference type="AlphaFoldDB" id="A0A9Q2ZNW6"/>
<reference evidence="4" key="1">
    <citation type="submission" date="2021-05" db="EMBL/GenBank/DDBJ databases">
        <title>Whole genome sequence of Curtobacterium flaccumfaciens pv. flaccumfaciens strain CFBP 3417.</title>
        <authorList>
            <person name="Osdaghi E."/>
            <person name="Taghouti G."/>
            <person name="Portier P."/>
            <person name="Fazliarab A."/>
            <person name="Taghavi S.M."/>
            <person name="Briand M."/>
            <person name="Le-Saux M."/>
            <person name="Jacques M.-A."/>
        </authorList>
    </citation>
    <scope>NUCLEOTIDE SEQUENCE</scope>
    <source>
        <strain evidence="4">CFBP 3417</strain>
    </source>
</reference>
<dbReference type="NCBIfam" id="TIGR00732">
    <property type="entry name" value="dprA"/>
    <property type="match status" value="1"/>
</dbReference>
<dbReference type="RefSeq" id="WP_214563504.1">
    <property type="nucleotide sequence ID" value="NZ_JAHEWX010000021.1"/>
</dbReference>
<dbReference type="Pfam" id="PF02481">
    <property type="entry name" value="DNA_processg_A"/>
    <property type="match status" value="1"/>
</dbReference>
<accession>A0A9Q2ZNW6</accession>
<dbReference type="InterPro" id="IPR057666">
    <property type="entry name" value="DrpA_SLOG"/>
</dbReference>
<dbReference type="Gene3D" id="3.40.50.450">
    <property type="match status" value="1"/>
</dbReference>
<comment type="similarity">
    <text evidence="1">Belongs to the DprA/Smf family.</text>
</comment>
<gene>
    <name evidence="4" type="primary">dprA</name>
    <name evidence="4" type="ORF">KK103_14410</name>
</gene>
<dbReference type="GO" id="GO:0009294">
    <property type="term" value="P:DNA-mediated transformation"/>
    <property type="evidence" value="ECO:0007669"/>
    <property type="project" value="InterPro"/>
</dbReference>
<evidence type="ECO:0000256" key="1">
    <source>
        <dbReference type="ARBA" id="ARBA00006525"/>
    </source>
</evidence>
<name>A0A9Q2ZNW6_9MICO</name>
<evidence type="ECO:0000313" key="5">
    <source>
        <dbReference type="Proteomes" id="UP000709437"/>
    </source>
</evidence>